<proteinExistence type="predicted"/>
<accession>A0AAD1TEK4</accession>
<name>A0AAD1TEK4_PELCU</name>
<evidence type="ECO:0000256" key="1">
    <source>
        <dbReference type="SAM" id="MobiDB-lite"/>
    </source>
</evidence>
<gene>
    <name evidence="2" type="ORF">PECUL_23A027467</name>
</gene>
<dbReference type="Proteomes" id="UP001295444">
    <property type="component" value="Chromosome 11"/>
</dbReference>
<organism evidence="2 3">
    <name type="scientific">Pelobates cultripes</name>
    <name type="common">Western spadefoot toad</name>
    <dbReference type="NCBI Taxonomy" id="61616"/>
    <lineage>
        <taxon>Eukaryota</taxon>
        <taxon>Metazoa</taxon>
        <taxon>Chordata</taxon>
        <taxon>Craniata</taxon>
        <taxon>Vertebrata</taxon>
        <taxon>Euteleostomi</taxon>
        <taxon>Amphibia</taxon>
        <taxon>Batrachia</taxon>
        <taxon>Anura</taxon>
        <taxon>Pelobatoidea</taxon>
        <taxon>Pelobatidae</taxon>
        <taxon>Pelobates</taxon>
    </lineage>
</organism>
<dbReference type="EMBL" id="OW240922">
    <property type="protein sequence ID" value="CAH2322544.1"/>
    <property type="molecule type" value="Genomic_DNA"/>
</dbReference>
<feature type="region of interest" description="Disordered" evidence="1">
    <location>
        <begin position="30"/>
        <end position="52"/>
    </location>
</feature>
<sequence length="97" mass="10439">MAAERDSRSLQPRAGAAVYGSLTLPPGLAGVIPVHHPKATGHGQTHTTHPLERHPDTLNSAMADATHAVKCDTEVLDYSARLNTIFEAFWAKLESRA</sequence>
<keyword evidence="3" id="KW-1185">Reference proteome</keyword>
<evidence type="ECO:0000313" key="2">
    <source>
        <dbReference type="EMBL" id="CAH2322544.1"/>
    </source>
</evidence>
<protein>
    <submittedName>
        <fullName evidence="2">Uncharacterized protein</fullName>
    </submittedName>
</protein>
<reference evidence="2" key="1">
    <citation type="submission" date="2022-03" db="EMBL/GenBank/DDBJ databases">
        <authorList>
            <person name="Alioto T."/>
            <person name="Alioto T."/>
            <person name="Gomez Garrido J."/>
        </authorList>
    </citation>
    <scope>NUCLEOTIDE SEQUENCE</scope>
</reference>
<dbReference type="AlphaFoldDB" id="A0AAD1TEK4"/>
<evidence type="ECO:0000313" key="3">
    <source>
        <dbReference type="Proteomes" id="UP001295444"/>
    </source>
</evidence>